<feature type="repeat" description="TPR" evidence="7">
    <location>
        <begin position="232"/>
        <end position="265"/>
    </location>
</feature>
<dbReference type="SMART" id="SM00028">
    <property type="entry name" value="TPR"/>
    <property type="match status" value="7"/>
</dbReference>
<dbReference type="STRING" id="37360.A0A0G4J8A6"/>
<feature type="repeat" description="TPR" evidence="7">
    <location>
        <begin position="368"/>
        <end position="401"/>
    </location>
</feature>
<dbReference type="OMA" id="ERCLYHS"/>
<feature type="domain" description="Cdc23" evidence="8">
    <location>
        <begin position="52"/>
        <end position="239"/>
    </location>
</feature>
<geneLocation type="mitochondrion" evidence="10"/>
<accession>A0A0G4J8A6</accession>
<dbReference type="Pfam" id="PF04049">
    <property type="entry name" value="ANAPC8"/>
    <property type="match status" value="1"/>
</dbReference>
<dbReference type="PROSITE" id="PS50005">
    <property type="entry name" value="TPR"/>
    <property type="match status" value="4"/>
</dbReference>
<reference evidence="9 11" key="1">
    <citation type="submission" date="2015-02" db="EMBL/GenBank/DDBJ databases">
        <authorList>
            <person name="Chooi Y.-H."/>
        </authorList>
    </citation>
    <scope>NUCLEOTIDE SEQUENCE [LARGE SCALE GENOMIC DNA]</scope>
    <source>
        <strain evidence="9">E3</strain>
    </source>
</reference>
<sequence length="545" mass="61779">MDVPLDRALAELASAVPELLDRSLYYAARWASELLLSSGAGVVPGGEAGPRFDDREAAAVGLAKSFVGLRQHRRAANALTGCTTPLAVFIRAYSRFLAGEKRKEDEGLEQGSTSRLVNEELSGLDAELSDAYSSGALDGFGLYMYGIVLKSLQRFEQARRALVESVNVYPWNWSAWKALASLVTDMSMVRTLELREHWMLYFFRVEVGIELHDGESAMAAINVVKPCFPQSLYILSQTAMVHYNERDFDAAQEIFEEIRETDPDRLDQMDTYSNILFVKESKGALSYLAHNAVQSEKYCPETCCIIGNYYSLKCEHEKAVLYFQRALKLNPQYLSAWTLMGHEYIELHNTAAAISAYRQAVDINPKDYRAWYGLGQAYELLQMHTYSLYYFGKAVHVRPFDPRMWCALANSYERLEMIDDAIRCCKRAESCNDREGIALYKLAKLYVAKNDMKKAAHFYGKVVERHDAQSGENAETAEIIDALMFLAQYYKDCAAFTEAEACCARLLHTTGADDARAMQKELHQLRLKRDFSPREQQDYDMSMSP</sequence>
<keyword evidence="10" id="KW-0496">Mitochondrion</keyword>
<dbReference type="Proteomes" id="UP000290189">
    <property type="component" value="Unassembled WGS sequence"/>
</dbReference>
<feature type="repeat" description="TPR" evidence="7">
    <location>
        <begin position="334"/>
        <end position="367"/>
    </location>
</feature>
<gene>
    <name evidence="9" type="ORF">PBRA_003402</name>
    <name evidence="10" type="ORF">PLBR_LOCUS6967</name>
</gene>
<dbReference type="EMBL" id="CDSF01000155">
    <property type="protein sequence ID" value="CEP03795.1"/>
    <property type="molecule type" value="Genomic_DNA"/>
</dbReference>
<dbReference type="Pfam" id="PF13414">
    <property type="entry name" value="TPR_11"/>
    <property type="match status" value="1"/>
</dbReference>
<keyword evidence="6" id="KW-0131">Cell cycle</keyword>
<dbReference type="InterPro" id="IPR019734">
    <property type="entry name" value="TPR_rpt"/>
</dbReference>
<dbReference type="Gene3D" id="1.25.40.10">
    <property type="entry name" value="Tetratricopeptide repeat domain"/>
    <property type="match status" value="2"/>
</dbReference>
<dbReference type="GO" id="GO:0031145">
    <property type="term" value="P:anaphase-promoting complex-dependent catabolic process"/>
    <property type="evidence" value="ECO:0007669"/>
    <property type="project" value="TreeGrafter"/>
</dbReference>
<evidence type="ECO:0000256" key="2">
    <source>
        <dbReference type="ARBA" id="ARBA00022737"/>
    </source>
</evidence>
<keyword evidence="4" id="KW-0833">Ubl conjugation pathway</keyword>
<evidence type="ECO:0000256" key="6">
    <source>
        <dbReference type="ARBA" id="ARBA00023306"/>
    </source>
</evidence>
<evidence type="ECO:0000259" key="8">
    <source>
        <dbReference type="Pfam" id="PF04049"/>
    </source>
</evidence>
<evidence type="ECO:0000256" key="5">
    <source>
        <dbReference type="ARBA" id="ARBA00022803"/>
    </source>
</evidence>
<evidence type="ECO:0000313" key="12">
    <source>
        <dbReference type="Proteomes" id="UP000290189"/>
    </source>
</evidence>
<dbReference type="PANTHER" id="PTHR12558:SF10">
    <property type="entry name" value="CELL DIVISION CYCLE PROTEIN 23 HOMOLOG"/>
    <property type="match status" value="1"/>
</dbReference>
<dbReference type="AlphaFoldDB" id="A0A0G4J8A6"/>
<keyword evidence="2" id="KW-0677">Repeat</keyword>
<dbReference type="GO" id="GO:0051301">
    <property type="term" value="P:cell division"/>
    <property type="evidence" value="ECO:0007669"/>
    <property type="project" value="UniProtKB-KW"/>
</dbReference>
<evidence type="ECO:0000313" key="9">
    <source>
        <dbReference type="EMBL" id="CEP03795.1"/>
    </source>
</evidence>
<dbReference type="GO" id="GO:0016567">
    <property type="term" value="P:protein ubiquitination"/>
    <property type="evidence" value="ECO:0007669"/>
    <property type="project" value="TreeGrafter"/>
</dbReference>
<dbReference type="Proteomes" id="UP000039324">
    <property type="component" value="Unassembled WGS sequence"/>
</dbReference>
<evidence type="ECO:0000256" key="4">
    <source>
        <dbReference type="ARBA" id="ARBA00022786"/>
    </source>
</evidence>
<dbReference type="InterPro" id="IPR011990">
    <property type="entry name" value="TPR-like_helical_dom_sf"/>
</dbReference>
<keyword evidence="3" id="KW-0498">Mitosis</keyword>
<dbReference type="OrthoDB" id="10262026at2759"/>
<dbReference type="Pfam" id="PF13181">
    <property type="entry name" value="TPR_8"/>
    <property type="match status" value="2"/>
</dbReference>
<evidence type="ECO:0000313" key="11">
    <source>
        <dbReference type="Proteomes" id="UP000039324"/>
    </source>
</evidence>
<proteinExistence type="predicted"/>
<evidence type="ECO:0000256" key="1">
    <source>
        <dbReference type="ARBA" id="ARBA00022618"/>
    </source>
</evidence>
<name>A0A0G4J8A6_PLABS</name>
<dbReference type="GO" id="GO:0045842">
    <property type="term" value="P:positive regulation of mitotic metaphase/anaphase transition"/>
    <property type="evidence" value="ECO:0007669"/>
    <property type="project" value="TreeGrafter"/>
</dbReference>
<dbReference type="PANTHER" id="PTHR12558">
    <property type="entry name" value="CELL DIVISION CYCLE 16,23,27"/>
    <property type="match status" value="1"/>
</dbReference>
<keyword evidence="11" id="KW-1185">Reference proteome</keyword>
<dbReference type="GO" id="GO:0005680">
    <property type="term" value="C:anaphase-promoting complex"/>
    <property type="evidence" value="ECO:0007669"/>
    <property type="project" value="InterPro"/>
</dbReference>
<dbReference type="Pfam" id="PF13174">
    <property type="entry name" value="TPR_6"/>
    <property type="match status" value="1"/>
</dbReference>
<keyword evidence="1" id="KW-0132">Cell division</keyword>
<dbReference type="EMBL" id="OVEO01000012">
    <property type="protein sequence ID" value="SPQ99752.1"/>
    <property type="molecule type" value="Genomic_DNA"/>
</dbReference>
<protein>
    <recommendedName>
        <fullName evidence="8">Cdc23 domain-containing protein</fullName>
    </recommendedName>
</protein>
<organism evidence="9 11">
    <name type="scientific">Plasmodiophora brassicae</name>
    <name type="common">Clubroot disease agent</name>
    <dbReference type="NCBI Taxonomy" id="37360"/>
    <lineage>
        <taxon>Eukaryota</taxon>
        <taxon>Sar</taxon>
        <taxon>Rhizaria</taxon>
        <taxon>Endomyxa</taxon>
        <taxon>Phytomyxea</taxon>
        <taxon>Plasmodiophorida</taxon>
        <taxon>Plasmodiophoridae</taxon>
        <taxon>Plasmodiophora</taxon>
    </lineage>
</organism>
<feature type="repeat" description="TPR" evidence="7">
    <location>
        <begin position="300"/>
        <end position="333"/>
    </location>
</feature>
<dbReference type="SUPFAM" id="SSF48452">
    <property type="entry name" value="TPR-like"/>
    <property type="match status" value="2"/>
</dbReference>
<evidence type="ECO:0000313" key="10">
    <source>
        <dbReference type="EMBL" id="SPQ99752.1"/>
    </source>
</evidence>
<reference evidence="10 12" key="2">
    <citation type="submission" date="2018-03" db="EMBL/GenBank/DDBJ databases">
        <authorList>
            <person name="Fogelqvist J."/>
        </authorList>
    </citation>
    <scope>NUCLEOTIDE SEQUENCE [LARGE SCALE GENOMIC DNA]</scope>
</reference>
<dbReference type="InterPro" id="IPR007192">
    <property type="entry name" value="APC8"/>
</dbReference>
<evidence type="ECO:0000256" key="3">
    <source>
        <dbReference type="ARBA" id="ARBA00022776"/>
    </source>
</evidence>
<keyword evidence="5 7" id="KW-0802">TPR repeat</keyword>
<evidence type="ECO:0000256" key="7">
    <source>
        <dbReference type="PROSITE-ProRule" id="PRU00339"/>
    </source>
</evidence>